<dbReference type="EMBL" id="BK014935">
    <property type="protein sequence ID" value="DAD83394.1"/>
    <property type="molecule type" value="Genomic_DNA"/>
</dbReference>
<organism evidence="1">
    <name type="scientific">Myoviridae sp. ct3Pt8</name>
    <dbReference type="NCBI Taxonomy" id="2826608"/>
    <lineage>
        <taxon>Viruses</taxon>
        <taxon>Duplodnaviria</taxon>
        <taxon>Heunggongvirae</taxon>
        <taxon>Uroviricota</taxon>
        <taxon>Caudoviricetes</taxon>
    </lineage>
</organism>
<proteinExistence type="predicted"/>
<evidence type="ECO:0000313" key="1">
    <source>
        <dbReference type="EMBL" id="DAD83394.1"/>
    </source>
</evidence>
<protein>
    <submittedName>
        <fullName evidence="1">Uncharacterized protein</fullName>
    </submittedName>
</protein>
<sequence length="349" mass="39050">MNRFFNAQNNQIGGANLVFTSFNGDYVLQNDQGKTLTFAEFFQASYFKVLFSYLNLDWDLECNYQAVKSGSQIIFTLQDRDLKYPAGGSSQMAYEGKVLDYWRAAFSQGKLIYNMVLSPSGLSLGFAYPGKRNSEIYTIEDDATGSITYTDKYNFQGNIYRSLRPGSEVNSGYGYAHWLSQGSQGQSRGIHGVFVPVIEEEYAVLYITGTGDTFGMITSFYMGIFGDDPDTVSKGNFLPYQYPEPIYKWNLRSGFSLNLPSGTSSKALHFDSPVECTFKDMRLVDYSGVLFSKASLDTSGPEAILTLNFFKSIGPKEVIRGSVVIEGTDYNYPERGTIRKTISIEFRGI</sequence>
<reference evidence="1" key="1">
    <citation type="journal article" date="2021" name="Proc. Natl. Acad. Sci. U.S.A.">
        <title>A Catalog of Tens of Thousands of Viruses from Human Metagenomes Reveals Hidden Associations with Chronic Diseases.</title>
        <authorList>
            <person name="Tisza M.J."/>
            <person name="Buck C.B."/>
        </authorList>
    </citation>
    <scope>NUCLEOTIDE SEQUENCE</scope>
    <source>
        <strain evidence="1">Ct3Pt8</strain>
    </source>
</reference>
<accession>A0A8S5MMK8</accession>
<name>A0A8S5MMK8_9CAUD</name>